<dbReference type="AlphaFoldDB" id="A0A381XG51"/>
<organism evidence="2">
    <name type="scientific">marine metagenome</name>
    <dbReference type="NCBI Taxonomy" id="408172"/>
    <lineage>
        <taxon>unclassified sequences</taxon>
        <taxon>metagenomes</taxon>
        <taxon>ecological metagenomes</taxon>
    </lineage>
</organism>
<reference evidence="2" key="1">
    <citation type="submission" date="2018-05" db="EMBL/GenBank/DDBJ databases">
        <authorList>
            <person name="Lanie J.A."/>
            <person name="Ng W.-L."/>
            <person name="Kazmierczak K.M."/>
            <person name="Andrzejewski T.M."/>
            <person name="Davidsen T.M."/>
            <person name="Wayne K.J."/>
            <person name="Tettelin H."/>
            <person name="Glass J.I."/>
            <person name="Rusch D."/>
            <person name="Podicherti R."/>
            <person name="Tsui H.-C.T."/>
            <person name="Winkler M.E."/>
        </authorList>
    </citation>
    <scope>NUCLEOTIDE SEQUENCE</scope>
</reference>
<feature type="region of interest" description="Disordered" evidence="1">
    <location>
        <begin position="27"/>
        <end position="59"/>
    </location>
</feature>
<protein>
    <submittedName>
        <fullName evidence="2">Uncharacterized protein</fullName>
    </submittedName>
</protein>
<gene>
    <name evidence="2" type="ORF">METZ01_LOCUS116097</name>
</gene>
<evidence type="ECO:0000313" key="2">
    <source>
        <dbReference type="EMBL" id="SVA63243.1"/>
    </source>
</evidence>
<name>A0A381XG51_9ZZZZ</name>
<feature type="non-terminal residue" evidence="2">
    <location>
        <position position="1"/>
    </location>
</feature>
<proteinExistence type="predicted"/>
<sequence>VHIFEGIGWRLHRHPSRVRLSRLQVKRLGKHHPRRHQSDIDRHRLADRRGIKSKGKGDVDLPFLSPEEFQVHIGADIGRHQLTRKRRVHYLEKP</sequence>
<evidence type="ECO:0000256" key="1">
    <source>
        <dbReference type="SAM" id="MobiDB-lite"/>
    </source>
</evidence>
<accession>A0A381XG51</accession>
<dbReference type="EMBL" id="UINC01014918">
    <property type="protein sequence ID" value="SVA63243.1"/>
    <property type="molecule type" value="Genomic_DNA"/>
</dbReference>
<feature type="compositionally biased region" description="Basic and acidic residues" evidence="1">
    <location>
        <begin position="36"/>
        <end position="59"/>
    </location>
</feature>